<dbReference type="Proteomes" id="UP000436468">
    <property type="component" value="Unassembled WGS sequence"/>
</dbReference>
<feature type="region of interest" description="Disordered" evidence="1">
    <location>
        <begin position="46"/>
        <end position="97"/>
    </location>
</feature>
<evidence type="ECO:0000256" key="1">
    <source>
        <dbReference type="SAM" id="MobiDB-lite"/>
    </source>
</evidence>
<dbReference type="EMBL" id="WQNF01000028">
    <property type="protein sequence ID" value="MVT69268.1"/>
    <property type="molecule type" value="Genomic_DNA"/>
</dbReference>
<feature type="compositionally biased region" description="Gly residues" evidence="1">
    <location>
        <begin position="80"/>
        <end position="91"/>
    </location>
</feature>
<dbReference type="AlphaFoldDB" id="A0A844SQL1"/>
<proteinExistence type="predicted"/>
<feature type="compositionally biased region" description="Acidic residues" evidence="1">
    <location>
        <begin position="23"/>
        <end position="32"/>
    </location>
</feature>
<reference evidence="2 3" key="1">
    <citation type="submission" date="2019-12" db="EMBL/GenBank/DDBJ databases">
        <title>Draft genome sequences Bradyrhizobium cajani AMBPC1010, Bradyrhizobium pachyrhizi AMBPC1040 and Bradyrhizobium yuanmingense ALSPC3051, three plant growth promoting strains isolated from nodules of Cajanus cajan L. in Dominican Republic.</title>
        <authorList>
            <person name="Flores-Felix J.D."/>
            <person name="Araujo J."/>
            <person name="Diaz-Alcantara C."/>
            <person name="Gonzalez-Andres F."/>
            <person name="Velazquez E."/>
        </authorList>
    </citation>
    <scope>NUCLEOTIDE SEQUENCE [LARGE SCALE GENOMIC DNA]</scope>
    <source>
        <strain evidence="2 3">1040</strain>
    </source>
</reference>
<sequence>MHQPPLKPNACANEPKPPRLTDELDDELADEEEPLDDELLLKKLLRDEPPLPPDPDDELRAVQSTPGCGWTGVATPGAVTPGGVGGTGWQFGRGISA</sequence>
<feature type="region of interest" description="Disordered" evidence="1">
    <location>
        <begin position="1"/>
        <end position="32"/>
    </location>
</feature>
<evidence type="ECO:0000313" key="3">
    <source>
        <dbReference type="Proteomes" id="UP000436468"/>
    </source>
</evidence>
<keyword evidence="3" id="KW-1185">Reference proteome</keyword>
<accession>A0A844SQL1</accession>
<gene>
    <name evidence="2" type="ORF">GPL21_29680</name>
</gene>
<organism evidence="2 3">
    <name type="scientific">Bradyrhizobium pachyrhizi</name>
    <dbReference type="NCBI Taxonomy" id="280333"/>
    <lineage>
        <taxon>Bacteria</taxon>
        <taxon>Pseudomonadati</taxon>
        <taxon>Pseudomonadota</taxon>
        <taxon>Alphaproteobacteria</taxon>
        <taxon>Hyphomicrobiales</taxon>
        <taxon>Nitrobacteraceae</taxon>
        <taxon>Bradyrhizobium</taxon>
    </lineage>
</organism>
<protein>
    <submittedName>
        <fullName evidence="2">Uncharacterized protein</fullName>
    </submittedName>
</protein>
<evidence type="ECO:0000313" key="2">
    <source>
        <dbReference type="EMBL" id="MVT69268.1"/>
    </source>
</evidence>
<dbReference type="RefSeq" id="WP_038377702.1">
    <property type="nucleotide sequence ID" value="NZ_WQNF01000028.1"/>
</dbReference>
<comment type="caution">
    <text evidence="2">The sequence shown here is derived from an EMBL/GenBank/DDBJ whole genome shotgun (WGS) entry which is preliminary data.</text>
</comment>
<name>A0A844SQL1_9BRAD</name>